<dbReference type="InterPro" id="IPR008984">
    <property type="entry name" value="SMAD_FHA_dom_sf"/>
</dbReference>
<dbReference type="GO" id="GO:0016887">
    <property type="term" value="F:ATP hydrolysis activity"/>
    <property type="evidence" value="ECO:0007669"/>
    <property type="project" value="InterPro"/>
</dbReference>
<feature type="transmembrane region" description="Helical" evidence="10">
    <location>
        <begin position="807"/>
        <end position="826"/>
    </location>
</feature>
<dbReference type="InterPro" id="IPR026954">
    <property type="entry name" value="PknH-like_Extracell"/>
</dbReference>
<dbReference type="Gene3D" id="2.60.200.20">
    <property type="match status" value="2"/>
</dbReference>
<feature type="transmembrane region" description="Helical" evidence="10">
    <location>
        <begin position="780"/>
        <end position="800"/>
    </location>
</feature>
<dbReference type="EMBL" id="KY349138">
    <property type="protein sequence ID" value="AQS22377.1"/>
    <property type="molecule type" value="Genomic_DNA"/>
</dbReference>
<dbReference type="Pfam" id="PF00498">
    <property type="entry name" value="FHA"/>
    <property type="match status" value="2"/>
</dbReference>
<dbReference type="GO" id="GO:0005524">
    <property type="term" value="F:ATP binding"/>
    <property type="evidence" value="ECO:0007669"/>
    <property type="project" value="UniProtKB-KW"/>
</dbReference>
<feature type="domain" description="FHA" evidence="11">
    <location>
        <begin position="27"/>
        <end position="78"/>
    </location>
</feature>
<evidence type="ECO:0000256" key="5">
    <source>
        <dbReference type="ARBA" id="ARBA00022741"/>
    </source>
</evidence>
<feature type="compositionally biased region" description="Pro residues" evidence="9">
    <location>
        <begin position="199"/>
        <end position="221"/>
    </location>
</feature>
<evidence type="ECO:0000256" key="2">
    <source>
        <dbReference type="ARBA" id="ARBA00022448"/>
    </source>
</evidence>
<dbReference type="SMART" id="SM00382">
    <property type="entry name" value="AAA"/>
    <property type="match status" value="1"/>
</dbReference>
<feature type="transmembrane region" description="Helical" evidence="10">
    <location>
        <begin position="655"/>
        <end position="676"/>
    </location>
</feature>
<dbReference type="InterPro" id="IPR003439">
    <property type="entry name" value="ABC_transporter-like_ATP-bd"/>
</dbReference>
<keyword evidence="13" id="KW-0378">Hydrolase</keyword>
<evidence type="ECO:0000313" key="13">
    <source>
        <dbReference type="EMBL" id="AQS22377.1"/>
    </source>
</evidence>
<dbReference type="PANTHER" id="PTHR48041">
    <property type="entry name" value="ABC TRANSPORTER G FAMILY MEMBER 28"/>
    <property type="match status" value="1"/>
</dbReference>
<feature type="compositionally biased region" description="Pro residues" evidence="9">
    <location>
        <begin position="118"/>
        <end position="142"/>
    </location>
</feature>
<dbReference type="SMART" id="SM00240">
    <property type="entry name" value="FHA"/>
    <property type="match status" value="2"/>
</dbReference>
<evidence type="ECO:0000259" key="12">
    <source>
        <dbReference type="PROSITE" id="PS50893"/>
    </source>
</evidence>
<keyword evidence="8 10" id="KW-0472">Membrane</keyword>
<feature type="transmembrane region" description="Helical" evidence="10">
    <location>
        <begin position="917"/>
        <end position="936"/>
    </location>
</feature>
<feature type="region of interest" description="Disordered" evidence="9">
    <location>
        <begin position="116"/>
        <end position="245"/>
    </location>
</feature>
<dbReference type="InterPro" id="IPR003593">
    <property type="entry name" value="AAA+_ATPase"/>
</dbReference>
<evidence type="ECO:0000256" key="9">
    <source>
        <dbReference type="SAM" id="MobiDB-lite"/>
    </source>
</evidence>
<evidence type="ECO:0000256" key="7">
    <source>
        <dbReference type="ARBA" id="ARBA00022989"/>
    </source>
</evidence>
<geneLocation type="plasmid" evidence="13">
    <name>pCBMA213_2</name>
</geneLocation>
<feature type="transmembrane region" description="Helical" evidence="10">
    <location>
        <begin position="737"/>
        <end position="760"/>
    </location>
</feature>
<feature type="domain" description="FHA" evidence="11">
    <location>
        <begin position="274"/>
        <end position="323"/>
    </location>
</feature>
<evidence type="ECO:0000256" key="4">
    <source>
        <dbReference type="ARBA" id="ARBA00022692"/>
    </source>
</evidence>
<dbReference type="InterPro" id="IPR000253">
    <property type="entry name" value="FHA_dom"/>
</dbReference>
<evidence type="ECO:0000259" key="11">
    <source>
        <dbReference type="PROSITE" id="PS50006"/>
    </source>
</evidence>
<dbReference type="GO" id="GO:0140359">
    <property type="term" value="F:ABC-type transporter activity"/>
    <property type="evidence" value="ECO:0007669"/>
    <property type="project" value="InterPro"/>
</dbReference>
<dbReference type="InterPro" id="IPR027417">
    <property type="entry name" value="P-loop_NTPase"/>
</dbReference>
<gene>
    <name evidence="13" type="ORF">pCBMA213_2_00013</name>
</gene>
<keyword evidence="7 10" id="KW-1133">Transmembrane helix</keyword>
<keyword evidence="3" id="KW-0597">Phosphoprotein</keyword>
<dbReference type="InterPro" id="IPR013525">
    <property type="entry name" value="ABC2_TM"/>
</dbReference>
<dbReference type="Pfam" id="PF14032">
    <property type="entry name" value="PknH_C"/>
    <property type="match status" value="1"/>
</dbReference>
<dbReference type="SUPFAM" id="SSF49879">
    <property type="entry name" value="SMAD/FHA domain"/>
    <property type="match status" value="2"/>
</dbReference>
<dbReference type="Gene3D" id="3.40.1000.70">
    <property type="entry name" value="PknH-like extracellular domain"/>
    <property type="match status" value="1"/>
</dbReference>
<dbReference type="InterPro" id="IPR017871">
    <property type="entry name" value="ABC_transporter-like_CS"/>
</dbReference>
<name>A0A1S6GKI4_9MYCO</name>
<feature type="transmembrane region" description="Helical" evidence="10">
    <location>
        <begin position="696"/>
        <end position="717"/>
    </location>
</feature>
<protein>
    <submittedName>
        <fullName evidence="13">ABC transporter ATP-binding/permease protein</fullName>
        <ecNumber evidence="13">3.6.3.-</ecNumber>
    </submittedName>
</protein>
<feature type="transmembrane region" description="Helical" evidence="10">
    <location>
        <begin position="846"/>
        <end position="863"/>
    </location>
</feature>
<dbReference type="RefSeq" id="WP_238407215.1">
    <property type="nucleotide sequence ID" value="NZ_MZMR01000015.1"/>
</dbReference>
<keyword evidence="4 10" id="KW-0812">Transmembrane</keyword>
<feature type="compositionally biased region" description="Low complexity" evidence="9">
    <location>
        <begin position="147"/>
        <end position="156"/>
    </location>
</feature>
<feature type="transmembrane region" description="Helical" evidence="10">
    <location>
        <begin position="875"/>
        <end position="897"/>
    </location>
</feature>
<dbReference type="CDD" id="cd00060">
    <property type="entry name" value="FHA"/>
    <property type="match status" value="1"/>
</dbReference>
<keyword evidence="13" id="KW-0614">Plasmid</keyword>
<accession>A0A1S6GKI4</accession>
<dbReference type="FunFam" id="3.40.50.300:FF:000474">
    <property type="entry name" value="Putative ABC transporter ATP-binding subunit"/>
    <property type="match status" value="1"/>
</dbReference>
<comment type="subcellular location">
    <subcellularLocation>
        <location evidence="1">Membrane</location>
        <topology evidence="1">Multi-pass membrane protein</topology>
    </subcellularLocation>
</comment>
<dbReference type="InterPro" id="IPR050352">
    <property type="entry name" value="ABCG_transporters"/>
</dbReference>
<dbReference type="PANTHER" id="PTHR48041:SF139">
    <property type="entry name" value="PROTEIN SCARLET"/>
    <property type="match status" value="1"/>
</dbReference>
<keyword evidence="2" id="KW-0813">Transport</keyword>
<evidence type="ECO:0000256" key="6">
    <source>
        <dbReference type="ARBA" id="ARBA00022840"/>
    </source>
</evidence>
<evidence type="ECO:0000256" key="10">
    <source>
        <dbReference type="SAM" id="Phobius"/>
    </source>
</evidence>
<dbReference type="CDD" id="cd03213">
    <property type="entry name" value="ABCG_EPDR"/>
    <property type="match status" value="1"/>
</dbReference>
<evidence type="ECO:0000256" key="1">
    <source>
        <dbReference type="ARBA" id="ARBA00004141"/>
    </source>
</evidence>
<reference evidence="13" key="1">
    <citation type="submission" date="2016-12" db="EMBL/GenBank/DDBJ databases">
        <title>Complete plasmid sequence carrying type IV-like and type VII secretion systems from an atypical mycobacteria strain.</title>
        <authorList>
            <person name="Morgado S."/>
            <person name="Marin M."/>
            <person name="Fonseca E."/>
            <person name="Freitas F."/>
            <person name="Vicente A.C."/>
        </authorList>
    </citation>
    <scope>NUCLEOTIDE SEQUENCE</scope>
    <source>
        <strain evidence="13">CBMA 213</strain>
        <plasmid evidence="13">pCBMA213_2</plasmid>
    </source>
</reference>
<dbReference type="Pfam" id="PF00005">
    <property type="entry name" value="ABC_tran"/>
    <property type="match status" value="1"/>
</dbReference>
<evidence type="ECO:0000256" key="8">
    <source>
        <dbReference type="ARBA" id="ARBA00023136"/>
    </source>
</evidence>
<dbReference type="SUPFAM" id="SSF52540">
    <property type="entry name" value="P-loop containing nucleoside triphosphate hydrolases"/>
    <property type="match status" value="1"/>
</dbReference>
<feature type="domain" description="ABC transporter" evidence="12">
    <location>
        <begin position="360"/>
        <end position="592"/>
    </location>
</feature>
<dbReference type="InterPro" id="IPR038232">
    <property type="entry name" value="PknH-like_Extracell_sf"/>
</dbReference>
<dbReference type="PROSITE" id="PS50006">
    <property type="entry name" value="FHA_DOMAIN"/>
    <property type="match status" value="2"/>
</dbReference>
<dbReference type="GO" id="GO:0016020">
    <property type="term" value="C:membrane"/>
    <property type="evidence" value="ECO:0007669"/>
    <property type="project" value="UniProtKB-SubCell"/>
</dbReference>
<dbReference type="PROSITE" id="PS00211">
    <property type="entry name" value="ABC_TRANSPORTER_1"/>
    <property type="match status" value="1"/>
</dbReference>
<keyword evidence="5" id="KW-0547">Nucleotide-binding</keyword>
<dbReference type="Gene3D" id="3.40.50.300">
    <property type="entry name" value="P-loop containing nucleotide triphosphate hydrolases"/>
    <property type="match status" value="1"/>
</dbReference>
<organism evidence="13">
    <name type="scientific">Mycolicibacterium sp. CBMA 213</name>
    <dbReference type="NCBI Taxonomy" id="1968788"/>
    <lineage>
        <taxon>Bacteria</taxon>
        <taxon>Bacillati</taxon>
        <taxon>Actinomycetota</taxon>
        <taxon>Actinomycetes</taxon>
        <taxon>Mycobacteriales</taxon>
        <taxon>Mycobacteriaceae</taxon>
        <taxon>Mycolicibacterium</taxon>
    </lineage>
</organism>
<feature type="compositionally biased region" description="Low complexity" evidence="9">
    <location>
        <begin position="164"/>
        <end position="174"/>
    </location>
</feature>
<evidence type="ECO:0000256" key="3">
    <source>
        <dbReference type="ARBA" id="ARBA00022553"/>
    </source>
</evidence>
<proteinExistence type="predicted"/>
<dbReference type="AlphaFoldDB" id="A0A1S6GKI4"/>
<dbReference type="Pfam" id="PF01061">
    <property type="entry name" value="ABC2_membrane"/>
    <property type="match status" value="1"/>
</dbReference>
<dbReference type="EC" id="3.6.3.-" evidence="13"/>
<keyword evidence="6 13" id="KW-0067">ATP-binding</keyword>
<feature type="compositionally biased region" description="Pro residues" evidence="9">
    <location>
        <begin position="228"/>
        <end position="241"/>
    </location>
</feature>
<sequence length="1148" mass="118387">MGSGMVAPPLVVRLGDAMFTFPPGKEVIVGRGEAADVRIDVDAKQAISRTHMVLRVQDGQWMAIDKSRNGIYADGIRVQTIPVDDSIPITLGAPTGPRLIFKTVTQIVPAARLAMPTPVRPAQPPSRGPHPSNQPPMPPARPSGPIAQPRPAGPQRQPAPPAPQQFSPPQQGQQTPAARTPQGPPPVHGGPPSGSIPRPAGPPSGPVPRPAGPPAAGPRPAPGWQTPAAPPVSPAPRPARPSPADEADALAKMTGMVKRVLPQRGTPALPPGAITIGRHSTSAIRVDDTLASRTHAYLLPAPTGMQIHDNNSNNGIFVNGMKVPAATLQPGDVVTIGNTDLMFTGATLEPRTAAAATGGLQAHQVGLTIDGYQLLTSVSFAARPGTLTAVIGPSGAGKSTLIKLLAGATQPTSGHVTFDGHDVHAHYASLRSRIGVVPQDDVVHRQLTVDQALDYAAKLRLPADTSKTDRRAVVESVLAELELTQHRAKRVEKLSGGQRKRASVAMELLTGPSLLILDEPTSGLDPALDRQVMSMLRNLADAGRTVIVVTHSLTYLSMCDQVLLLAPGGKTAYAGRPDRIEAAMGTTDWADIFAWVSAKPDDAHAVFLHNNPAAAQPAAAAAPAGPLGEPARTSTARQVFTLMGRQVRLILADRGYAVFLALLPLVMGALCLVVPGSNGLGVTKANGPAPSEPAQLLSVLIIAAVFMGTALTIRDLVGERSIFRREQSVGLSAGAYLTAKVVVYSIAAAAQAAIVVAMVVALKGGPARGALAFGNPVADLYAALALTAIVSAIVGLLLSALARSGDWIMPMLVVMIMSAIVFSGGLIPVTGRAGLNQLSFLLPARWGFAASASTIDLMTANALNTVDDPLWRHQLTWWLTDMGVLLALGIAATIAVARLLRLPATDATGGTGGRKTLTIVLVLVLAAGFVAGASYLTRGSHIRDHAAAQGIPNMPTQGPPPPQKPVAPTELTGLLPDAATVSAVMGSTLTVSGPNPVNVLSTYLVDPAKCAGVAAAGTAQAYGPTNPAGVAGLSFNSTDPNVTVTEYVLGYPDADHAASVQSDQINVWHPCARTTANLSADGQPPAPVGIGKVSLPNGRAAADLTMGAKTCRHVLAADSNVLLDVLVCGPNASAHADDLATKITDKIH</sequence>
<dbReference type="PROSITE" id="PS50893">
    <property type="entry name" value="ABC_TRANSPORTER_2"/>
    <property type="match status" value="1"/>
</dbReference>